<dbReference type="GO" id="GO:0006203">
    <property type="term" value="P:dGTP catabolic process"/>
    <property type="evidence" value="ECO:0007669"/>
    <property type="project" value="TreeGrafter"/>
</dbReference>
<dbReference type="PANTHER" id="PTHR11373">
    <property type="entry name" value="DEOXYNUCLEOSIDE TRIPHOSPHATE TRIPHOSPHOHYDROLASE"/>
    <property type="match status" value="1"/>
</dbReference>
<dbReference type="EMBL" id="PFLI01000109">
    <property type="protein sequence ID" value="PIY71995.1"/>
    <property type="molecule type" value="Genomic_DNA"/>
</dbReference>
<dbReference type="SUPFAM" id="SSF109604">
    <property type="entry name" value="HD-domain/PDEase-like"/>
    <property type="match status" value="1"/>
</dbReference>
<reference evidence="3" key="1">
    <citation type="submission" date="2017-09" db="EMBL/GenBank/DDBJ databases">
        <title>Depth-based differentiation of microbial function through sediment-hosted aquifers and enrichment of novel symbionts in the deep terrestrial subsurface.</title>
        <authorList>
            <person name="Probst A.J."/>
            <person name="Ladd B."/>
            <person name="Jarett J.K."/>
            <person name="Geller-Mcgrath D.E."/>
            <person name="Sieber C.M.K."/>
            <person name="Emerson J.B."/>
            <person name="Anantharaman K."/>
            <person name="Thomas B.C."/>
            <person name="Malmstrom R."/>
            <person name="Stieglmeier M."/>
            <person name="Klingl A."/>
            <person name="Woyke T."/>
            <person name="Ryan C.M."/>
            <person name="Banfield J.F."/>
        </authorList>
    </citation>
    <scope>NUCLEOTIDE SEQUENCE [LARGE SCALE GENOMIC DNA]</scope>
</reference>
<evidence type="ECO:0000313" key="2">
    <source>
        <dbReference type="EMBL" id="PIY71995.1"/>
    </source>
</evidence>
<comment type="caution">
    <text evidence="2">The sequence shown here is derived from an EMBL/GenBank/DDBJ whole genome shotgun (WGS) entry which is preliminary data.</text>
</comment>
<dbReference type="Gene3D" id="1.10.3210.10">
    <property type="entry name" value="Hypothetical protein af1432"/>
    <property type="match status" value="1"/>
</dbReference>
<dbReference type="InterPro" id="IPR003607">
    <property type="entry name" value="HD/PDEase_dom"/>
</dbReference>
<dbReference type="AlphaFoldDB" id="A0A2M7QJ52"/>
<feature type="domain" description="HD/PDEase" evidence="1">
    <location>
        <begin position="46"/>
        <end position="161"/>
    </location>
</feature>
<name>A0A2M7QJ52_9BACT</name>
<gene>
    <name evidence="2" type="ORF">COY87_03275</name>
</gene>
<dbReference type="SMART" id="SM00471">
    <property type="entry name" value="HDc"/>
    <property type="match status" value="1"/>
</dbReference>
<protein>
    <recommendedName>
        <fullName evidence="1">HD/PDEase domain-containing protein</fullName>
    </recommendedName>
</protein>
<sequence length="316" mass="36589">MKITDKIYGTFNVTSPVILEIIKSAPLQRLKRISQMGPPDMFYHIPGYSRYEHSVGVMLLLKHLGASESEQIAGLIHDVSHTAFSHIIDWVIGSGHIESYQDDQHMKIVNQSEIPSLLIHHGINPQIVLNYKHFSLLEQIIPNLCADRIDYALREFPLAIAKQCFHYLIVMNNQIVFKNKKLAQLFATHFLLRQKTHWGEYEAVTRYTLFAQTLRLALKDNLITIKDFMDDEEKILTKLTKSKNVLLIKILTILRNKDLSFLPKSIVTTQKKFRYVDPLFLEKEKVYRLSKTDPYFVKEIQKAKEDNQKGVKAGIV</sequence>
<organism evidence="2 3">
    <name type="scientific">Candidatus Roizmanbacteria bacterium CG_4_10_14_0_8_um_filter_33_9</name>
    <dbReference type="NCBI Taxonomy" id="1974826"/>
    <lineage>
        <taxon>Bacteria</taxon>
        <taxon>Candidatus Roizmaniibacteriota</taxon>
    </lineage>
</organism>
<dbReference type="InterPro" id="IPR006674">
    <property type="entry name" value="HD_domain"/>
</dbReference>
<proteinExistence type="predicted"/>
<dbReference type="PANTHER" id="PTHR11373:SF41">
    <property type="entry name" value="METAL-DEPENDENT PHOSPHOHYDROLASE"/>
    <property type="match status" value="1"/>
</dbReference>
<evidence type="ECO:0000313" key="3">
    <source>
        <dbReference type="Proteomes" id="UP000229401"/>
    </source>
</evidence>
<accession>A0A2M7QJ52</accession>
<dbReference type="InterPro" id="IPR050135">
    <property type="entry name" value="dGTPase-like"/>
</dbReference>
<dbReference type="CDD" id="cd00077">
    <property type="entry name" value="HDc"/>
    <property type="match status" value="1"/>
</dbReference>
<evidence type="ECO:0000259" key="1">
    <source>
        <dbReference type="SMART" id="SM00471"/>
    </source>
</evidence>
<dbReference type="Proteomes" id="UP000229401">
    <property type="component" value="Unassembled WGS sequence"/>
</dbReference>
<dbReference type="Pfam" id="PF01966">
    <property type="entry name" value="HD"/>
    <property type="match status" value="1"/>
</dbReference>
<dbReference type="GO" id="GO:0008832">
    <property type="term" value="F:dGTPase activity"/>
    <property type="evidence" value="ECO:0007669"/>
    <property type="project" value="TreeGrafter"/>
</dbReference>